<evidence type="ECO:0000313" key="4">
    <source>
        <dbReference type="EMBL" id="MES1920578.1"/>
    </source>
</evidence>
<dbReference type="Gene3D" id="1.10.3370.10">
    <property type="entry name" value="SecY subunit domain"/>
    <property type="match status" value="1"/>
</dbReference>
<keyword evidence="3" id="KW-0732">Signal</keyword>
<feature type="transmembrane region" description="Helical" evidence="2">
    <location>
        <begin position="64"/>
        <end position="97"/>
    </location>
</feature>
<keyword evidence="5" id="KW-1185">Reference proteome</keyword>
<comment type="similarity">
    <text evidence="1">Belongs to the SecY/SEC61-alpha family.</text>
</comment>
<reference evidence="4 5" key="1">
    <citation type="journal article" date="2024" name="BMC Biol.">
        <title>Comparative genomics of Ascetosporea gives new insight into the evolutionary basis for animal parasitism in Rhizaria.</title>
        <authorList>
            <person name="Hiltunen Thoren M."/>
            <person name="Onut-Brannstrom I."/>
            <person name="Alfjorden A."/>
            <person name="Peckova H."/>
            <person name="Swords F."/>
            <person name="Hooper C."/>
            <person name="Holzer A.S."/>
            <person name="Bass D."/>
            <person name="Burki F."/>
        </authorList>
    </citation>
    <scope>NUCLEOTIDE SEQUENCE [LARGE SCALE GENOMIC DNA]</scope>
    <source>
        <strain evidence="4">20-A016</strain>
    </source>
</reference>
<gene>
    <name evidence="4" type="ORF">MHBO_002235</name>
</gene>
<comment type="caution">
    <text evidence="4">The sequence shown here is derived from an EMBL/GenBank/DDBJ whole genome shotgun (WGS) entry which is preliminary data.</text>
</comment>
<dbReference type="InterPro" id="IPR023201">
    <property type="entry name" value="SecY_dom_sf"/>
</dbReference>
<keyword evidence="2" id="KW-0472">Membrane</keyword>
<dbReference type="Proteomes" id="UP001439008">
    <property type="component" value="Unassembled WGS sequence"/>
</dbReference>
<evidence type="ECO:0000256" key="1">
    <source>
        <dbReference type="RuleBase" id="RU004349"/>
    </source>
</evidence>
<evidence type="ECO:0000256" key="2">
    <source>
        <dbReference type="SAM" id="Phobius"/>
    </source>
</evidence>
<feature type="signal peptide" evidence="3">
    <location>
        <begin position="1"/>
        <end position="26"/>
    </location>
</feature>
<organism evidence="4 5">
    <name type="scientific">Bonamia ostreae</name>
    <dbReference type="NCBI Taxonomy" id="126728"/>
    <lineage>
        <taxon>Eukaryota</taxon>
        <taxon>Sar</taxon>
        <taxon>Rhizaria</taxon>
        <taxon>Endomyxa</taxon>
        <taxon>Ascetosporea</taxon>
        <taxon>Haplosporida</taxon>
        <taxon>Bonamia</taxon>
    </lineage>
</organism>
<accession>A0ABV2ALM7</accession>
<dbReference type="EMBL" id="JBDODL010000747">
    <property type="protein sequence ID" value="MES1920578.1"/>
    <property type="molecule type" value="Genomic_DNA"/>
</dbReference>
<dbReference type="SUPFAM" id="SSF103491">
    <property type="entry name" value="Preprotein translocase SecY subunit"/>
    <property type="match status" value="1"/>
</dbReference>
<keyword evidence="2" id="KW-1133">Transmembrane helix</keyword>
<feature type="chain" id="PRO_5047143580" description="Preprotein translocase subunit SecY" evidence="3">
    <location>
        <begin position="27"/>
        <end position="108"/>
    </location>
</feature>
<dbReference type="Pfam" id="PF00344">
    <property type="entry name" value="SecY"/>
    <property type="match status" value="1"/>
</dbReference>
<evidence type="ECO:0008006" key="6">
    <source>
        <dbReference type="Google" id="ProtNLM"/>
    </source>
</evidence>
<protein>
    <recommendedName>
        <fullName evidence="6">Preprotein translocase subunit SecY</fullName>
    </recommendedName>
</protein>
<sequence length="108" mass="12041">MHFLLHVFLIALLCGVFSMLWMEASGSSPKSQARMLDSQGIQFYKKSRKETLPTIEKNVFPSTILGGVAVGILTVLSQITGALMSGTGIFMTVNLIFSYYQLYRKEKN</sequence>
<evidence type="ECO:0000256" key="3">
    <source>
        <dbReference type="SAM" id="SignalP"/>
    </source>
</evidence>
<dbReference type="InterPro" id="IPR002208">
    <property type="entry name" value="SecY/SEC61-alpha"/>
</dbReference>
<keyword evidence="2" id="KW-0812">Transmembrane</keyword>
<name>A0ABV2ALM7_9EUKA</name>
<dbReference type="PANTHER" id="PTHR10906">
    <property type="entry name" value="SECY/SEC61-ALPHA FAMILY MEMBER"/>
    <property type="match status" value="1"/>
</dbReference>
<evidence type="ECO:0000313" key="5">
    <source>
        <dbReference type="Proteomes" id="UP001439008"/>
    </source>
</evidence>
<proteinExistence type="inferred from homology"/>